<comment type="caution">
    <text evidence="10">The sequence shown here is derived from an EMBL/GenBank/DDBJ whole genome shotgun (WGS) entry which is preliminary data.</text>
</comment>
<dbReference type="Proteomes" id="UP000657918">
    <property type="component" value="Chromosome 8"/>
</dbReference>
<accession>A0A835JU61</accession>
<evidence type="ECO:0000256" key="1">
    <source>
        <dbReference type="ARBA" id="ARBA00004123"/>
    </source>
</evidence>
<evidence type="ECO:0000256" key="5">
    <source>
        <dbReference type="ARBA" id="ARBA00022553"/>
    </source>
</evidence>
<dbReference type="GO" id="GO:0008017">
    <property type="term" value="F:microtubule binding"/>
    <property type="evidence" value="ECO:0007669"/>
    <property type="project" value="InterPro"/>
</dbReference>
<name>A0A835JU61_9ROSI</name>
<dbReference type="EMBL" id="JADGMS010000008">
    <property type="protein sequence ID" value="KAF9677492.1"/>
    <property type="molecule type" value="Genomic_DNA"/>
</dbReference>
<gene>
    <name evidence="10" type="ORF">SADUNF_Sadunf08G0113400</name>
</gene>
<keyword evidence="7" id="KW-0206">Cytoskeleton</keyword>
<dbReference type="Pfam" id="PF03999">
    <property type="entry name" value="MAP65_ASE1"/>
    <property type="match status" value="1"/>
</dbReference>
<dbReference type="GO" id="GO:0005634">
    <property type="term" value="C:nucleus"/>
    <property type="evidence" value="ECO:0007669"/>
    <property type="project" value="UniProtKB-SubCell"/>
</dbReference>
<keyword evidence="8" id="KW-0539">Nucleus</keyword>
<dbReference type="GO" id="GO:0005874">
    <property type="term" value="C:microtubule"/>
    <property type="evidence" value="ECO:0007669"/>
    <property type="project" value="UniProtKB-KW"/>
</dbReference>
<sequence>MLTIGSPTTSLFTSTSCNTLLRELQQIWTDIGESEAEKDRMLLELERECLEVYRRKVDEAANSKARLHQSVAAKEAELATLMAALGELSVRSPIQSEKRTRSLKEKLASVTPIVEDLRMKKEERIKQFAEIKAQVEKISSEISEYNNLNNTLLTNLTLDEQDLSLRKLSEYQTHLRSLQKEKSDRLHKVFEYVNEVHSLCGVLGLDFGKTVSGVHPSLHGTQQEQSTNISNSTLEGLEQAILTLKLERKARIQKLKDIAASLFELWNLMDSPTEEKNKFSRITSVLGFAESDIIEPGVLSAEIIEQASAEVERLAKLKASRMKELVMKRRSELEDVCKMTHIEPDTSTNPEKSTALIDSGLVDPSELLANIEAQIVRAKEEAISRKEIMDRIDRWLSACEEENWLEDYNQDTNRYNAGRGAHLNLKRAERARVTVSKISAMVDNLIHKTLAWEDEKKMLFLYDGVRLVSILEDYKLTRRQREEEKRRYRDQKKLQDLLLTEKEAIYGSKPSPRKTNSFRKPNGYRANGNGSMTPTPRRNSFGGATPELLTPRSYSGRQNGYFKEMRRLSTAPLNFVAISKEETISFASVCGSEPGSPPQG</sequence>
<keyword evidence="4" id="KW-0963">Cytoplasm</keyword>
<reference evidence="10 11" key="1">
    <citation type="submission" date="2020-10" db="EMBL/GenBank/DDBJ databases">
        <title>Plant Genome Project.</title>
        <authorList>
            <person name="Zhang R.-G."/>
        </authorList>
    </citation>
    <scope>NUCLEOTIDE SEQUENCE [LARGE SCALE GENOMIC DNA]</scope>
    <source>
        <strain evidence="10">FAFU-HL-1</strain>
        <tissue evidence="10">Leaf</tissue>
    </source>
</reference>
<dbReference type="InterPro" id="IPR007145">
    <property type="entry name" value="MAP65_Ase1_PRC1"/>
</dbReference>
<dbReference type="GO" id="GO:0005819">
    <property type="term" value="C:spindle"/>
    <property type="evidence" value="ECO:0007669"/>
    <property type="project" value="TreeGrafter"/>
</dbReference>
<evidence type="ECO:0000256" key="4">
    <source>
        <dbReference type="ARBA" id="ARBA00022490"/>
    </source>
</evidence>
<keyword evidence="6" id="KW-0493">Microtubule</keyword>
<dbReference type="OrthoDB" id="642895at2759"/>
<comment type="subcellular location">
    <subcellularLocation>
        <location evidence="2">Cytoplasm</location>
        <location evidence="2">Cytoskeleton</location>
    </subcellularLocation>
    <subcellularLocation>
        <location evidence="1">Nucleus</location>
    </subcellularLocation>
</comment>
<dbReference type="GO" id="GO:0000226">
    <property type="term" value="P:microtubule cytoskeleton organization"/>
    <property type="evidence" value="ECO:0007669"/>
    <property type="project" value="InterPro"/>
</dbReference>
<dbReference type="AlphaFoldDB" id="A0A835JU61"/>
<keyword evidence="5" id="KW-0597">Phosphoprotein</keyword>
<dbReference type="PANTHER" id="PTHR19321:SF0">
    <property type="entry name" value="65-KDA MICROTUBULE-ASSOCIATED PROTEIN 6"/>
    <property type="match status" value="1"/>
</dbReference>
<protein>
    <submittedName>
        <fullName evidence="10">Uncharacterized protein</fullName>
    </submittedName>
</protein>
<evidence type="ECO:0000256" key="2">
    <source>
        <dbReference type="ARBA" id="ARBA00004245"/>
    </source>
</evidence>
<organism evidence="10 11">
    <name type="scientific">Salix dunnii</name>
    <dbReference type="NCBI Taxonomy" id="1413687"/>
    <lineage>
        <taxon>Eukaryota</taxon>
        <taxon>Viridiplantae</taxon>
        <taxon>Streptophyta</taxon>
        <taxon>Embryophyta</taxon>
        <taxon>Tracheophyta</taxon>
        <taxon>Spermatophyta</taxon>
        <taxon>Magnoliopsida</taxon>
        <taxon>eudicotyledons</taxon>
        <taxon>Gunneridae</taxon>
        <taxon>Pentapetalae</taxon>
        <taxon>rosids</taxon>
        <taxon>fabids</taxon>
        <taxon>Malpighiales</taxon>
        <taxon>Salicaceae</taxon>
        <taxon>Saliceae</taxon>
        <taxon>Salix</taxon>
    </lineage>
</organism>
<proteinExistence type="inferred from homology"/>
<evidence type="ECO:0000313" key="10">
    <source>
        <dbReference type="EMBL" id="KAF9677492.1"/>
    </source>
</evidence>
<dbReference type="FunFam" id="1.20.58.1520:FF:000002">
    <property type="entry name" value="65-kDa microtubule-associated protein 6"/>
    <property type="match status" value="1"/>
</dbReference>
<evidence type="ECO:0000256" key="6">
    <source>
        <dbReference type="ARBA" id="ARBA00022701"/>
    </source>
</evidence>
<evidence type="ECO:0000313" key="11">
    <source>
        <dbReference type="Proteomes" id="UP000657918"/>
    </source>
</evidence>
<feature type="compositionally biased region" description="Polar residues" evidence="9">
    <location>
        <begin position="528"/>
        <end position="538"/>
    </location>
</feature>
<comment type="similarity">
    <text evidence="3">Belongs to the MAP65/ASE1 family.</text>
</comment>
<keyword evidence="11" id="KW-1185">Reference proteome</keyword>
<dbReference type="GO" id="GO:0005737">
    <property type="term" value="C:cytoplasm"/>
    <property type="evidence" value="ECO:0007669"/>
    <property type="project" value="TreeGrafter"/>
</dbReference>
<evidence type="ECO:0000256" key="8">
    <source>
        <dbReference type="ARBA" id="ARBA00023242"/>
    </source>
</evidence>
<evidence type="ECO:0000256" key="7">
    <source>
        <dbReference type="ARBA" id="ARBA00023212"/>
    </source>
</evidence>
<dbReference type="PANTHER" id="PTHR19321">
    <property type="entry name" value="PROTEIN REGULATOR OF CYTOKINESIS 1 PRC1-RELATED"/>
    <property type="match status" value="1"/>
</dbReference>
<evidence type="ECO:0000256" key="3">
    <source>
        <dbReference type="ARBA" id="ARBA00006187"/>
    </source>
</evidence>
<evidence type="ECO:0000256" key="9">
    <source>
        <dbReference type="SAM" id="MobiDB-lite"/>
    </source>
</evidence>
<feature type="region of interest" description="Disordered" evidence="9">
    <location>
        <begin position="508"/>
        <end position="555"/>
    </location>
</feature>
<dbReference type="Gene3D" id="1.20.58.1520">
    <property type="match status" value="1"/>
</dbReference>